<keyword evidence="3" id="KW-1185">Reference proteome</keyword>
<dbReference type="SUPFAM" id="SSF47781">
    <property type="entry name" value="RuvA domain 2-like"/>
    <property type="match status" value="1"/>
</dbReference>
<reference evidence="2 3" key="1">
    <citation type="journal article" date="2021" name="Sci. Rep.">
        <title>The distribution of antibiotic resistance genes in chicken gut microbiota commensals.</title>
        <authorList>
            <person name="Juricova H."/>
            <person name="Matiasovicova J."/>
            <person name="Kubasova T."/>
            <person name="Cejkova D."/>
            <person name="Rychlik I."/>
        </authorList>
    </citation>
    <scope>NUCLEOTIDE SEQUENCE [LARGE SCALE GENOMIC DNA]</scope>
    <source>
        <strain evidence="2 3">An819</strain>
    </source>
</reference>
<evidence type="ECO:0000256" key="1">
    <source>
        <dbReference type="SAM" id="SignalP"/>
    </source>
</evidence>
<evidence type="ECO:0000313" key="3">
    <source>
        <dbReference type="Proteomes" id="UP000764045"/>
    </source>
</evidence>
<dbReference type="AlphaFoldDB" id="A0A939B3A7"/>
<name>A0A939B3A7_9BACT</name>
<proteinExistence type="predicted"/>
<feature type="chain" id="PRO_5037021662" evidence="1">
    <location>
        <begin position="24"/>
        <end position="668"/>
    </location>
</feature>
<dbReference type="RefSeq" id="WP_205106885.1">
    <property type="nucleotide sequence ID" value="NZ_JACJJL010000001.1"/>
</dbReference>
<organism evidence="2 3">
    <name type="scientific">Marseilla massiliensis</name>
    <dbReference type="NCBI Taxonomy" id="1841864"/>
    <lineage>
        <taxon>Bacteria</taxon>
        <taxon>Pseudomonadati</taxon>
        <taxon>Bacteroidota</taxon>
        <taxon>Bacteroidia</taxon>
        <taxon>Bacteroidales</taxon>
        <taxon>Prevotellaceae</taxon>
        <taxon>Marseilla</taxon>
    </lineage>
</organism>
<evidence type="ECO:0000313" key="2">
    <source>
        <dbReference type="EMBL" id="MBM6660280.1"/>
    </source>
</evidence>
<dbReference type="EMBL" id="JACJJL010000001">
    <property type="protein sequence ID" value="MBM6660280.1"/>
    <property type="molecule type" value="Genomic_DNA"/>
</dbReference>
<sequence length="668" mass="73319">MGGLTSRVAAAVVALLLAQPLQAGGGGGWEEWLDDIAAFDDWSAGDREQAYDMLCDLEAHPLNINAATRDELGRLPFLTEAQVSDIQEHIYRHGAIRTMGELQLIESLDYARRRLLQCFAYAGEPLRPPRPTAESLLRGAHGDVTAMVSVPMYDRRGDRNGYLGYKYRHWLRFGVSSAGRLRAGFAASQDAGEPFFSGSNSMGYDFYSFFIEARRLGPVERIVVGRYTVSFGMGLVANTGFSLGKLSALATMGRAPAGIRATASRSEASYLQGAAVTLRLSDAVSMSVFASYRAHDATLNADDGTVATIVTSGYHRTKAEMEKKNNTHSAAAGIDARFAKAGFHAGLTAVYTRYDRDLRPDTATLYRRHYASGNDFANIGANYGYESRAFSVGGETAVDRRGRVAAIHRIGARLSEAVSLVAVHRFYSYRYTSVYANSFSEGGRVQNESGIYAGAEWRPVARLRLAAYADHARFAWPRYRVSWPSAATDAMLSAAYDAGSWTLGARYRLRLRKQDNSQKTGLESRTVHTARVALDIGVDGKWSGRTQADMSLAGHGSLDRGLMVSQGVGLRHGWLQADAFVAYFNTDSYDSRLYVYERGMAYSFYMPAYHGHGMRGSLMARADVGKRLMVAAKVGMTAYFDRDTIGSGYRQVDGSTMVDIDLQARWSF</sequence>
<keyword evidence="1" id="KW-0732">Signal</keyword>
<dbReference type="Proteomes" id="UP000764045">
    <property type="component" value="Unassembled WGS sequence"/>
</dbReference>
<feature type="signal peptide" evidence="1">
    <location>
        <begin position="1"/>
        <end position="23"/>
    </location>
</feature>
<dbReference type="InterPro" id="IPR010994">
    <property type="entry name" value="RuvA_2-like"/>
</dbReference>
<protein>
    <submittedName>
        <fullName evidence="2">Helix-hairpin-helix domain-containing protein</fullName>
    </submittedName>
</protein>
<gene>
    <name evidence="2" type="ORF">H6B30_00675</name>
</gene>
<comment type="caution">
    <text evidence="2">The sequence shown here is derived from an EMBL/GenBank/DDBJ whole genome shotgun (WGS) entry which is preliminary data.</text>
</comment>
<accession>A0A939B3A7</accession>